<name>A0A2U0ULZ0_9BACT</name>
<proteinExistence type="predicted"/>
<dbReference type="AlphaFoldDB" id="A0A2U0ULZ0"/>
<evidence type="ECO:0000256" key="1">
    <source>
        <dbReference type="SAM" id="SignalP"/>
    </source>
</evidence>
<sequence>MKKIINLCALALLAILSMSFSACDYDDVDRATVLNGTWHGSLGQYYTTVYGDGYDEWETEFRFATYDDYSMRGEGVEVDYDPDMWSDFKYYDFNWEVVNGSIYLYYRNGDRLVIRDYQLSDYRLSGILETMDGYEVARLDLGRTSYWPWGNSYAKNTRAGIDAHAGIKRNFKK</sequence>
<accession>A0A2U0ULZ0</accession>
<evidence type="ECO:0000259" key="2">
    <source>
        <dbReference type="Pfam" id="PF13648"/>
    </source>
</evidence>
<feature type="domain" description="Lipocalin-like" evidence="2">
    <location>
        <begin position="34"/>
        <end position="124"/>
    </location>
</feature>
<dbReference type="Pfam" id="PF13648">
    <property type="entry name" value="Lipocalin_4"/>
    <property type="match status" value="1"/>
</dbReference>
<evidence type="ECO:0000313" key="4">
    <source>
        <dbReference type="Proteomes" id="UP000245870"/>
    </source>
</evidence>
<dbReference type="RefSeq" id="WP_116615731.1">
    <property type="nucleotide sequence ID" value="NZ_CAMQYP010000077.1"/>
</dbReference>
<dbReference type="PROSITE" id="PS51257">
    <property type="entry name" value="PROKAR_LIPOPROTEIN"/>
    <property type="match status" value="1"/>
</dbReference>
<dbReference type="Proteomes" id="UP000245870">
    <property type="component" value="Unassembled WGS sequence"/>
</dbReference>
<dbReference type="OrthoDB" id="1086477at2"/>
<gene>
    <name evidence="3" type="ORF">C7379_102170</name>
</gene>
<evidence type="ECO:0000313" key="3">
    <source>
        <dbReference type="EMBL" id="PVX58651.1"/>
    </source>
</evidence>
<feature type="chain" id="PRO_5015428073" description="Lipocalin-like domain-containing protein" evidence="1">
    <location>
        <begin position="23"/>
        <end position="173"/>
    </location>
</feature>
<dbReference type="InterPro" id="IPR024311">
    <property type="entry name" value="Lipocalin-like"/>
</dbReference>
<dbReference type="EMBL" id="QENY01000002">
    <property type="protein sequence ID" value="PVX58651.1"/>
    <property type="molecule type" value="Genomic_DNA"/>
</dbReference>
<keyword evidence="1" id="KW-0732">Signal</keyword>
<keyword evidence="4" id="KW-1185">Reference proteome</keyword>
<organism evidence="3 4">
    <name type="scientific">Hallella colorans</name>
    <dbReference type="NCBI Taxonomy" id="1703337"/>
    <lineage>
        <taxon>Bacteria</taxon>
        <taxon>Pseudomonadati</taxon>
        <taxon>Bacteroidota</taxon>
        <taxon>Bacteroidia</taxon>
        <taxon>Bacteroidales</taxon>
        <taxon>Prevotellaceae</taxon>
        <taxon>Hallella</taxon>
    </lineage>
</organism>
<feature type="signal peptide" evidence="1">
    <location>
        <begin position="1"/>
        <end position="22"/>
    </location>
</feature>
<protein>
    <recommendedName>
        <fullName evidence="2">Lipocalin-like domain-containing protein</fullName>
    </recommendedName>
</protein>
<comment type="caution">
    <text evidence="3">The sequence shown here is derived from an EMBL/GenBank/DDBJ whole genome shotgun (WGS) entry which is preliminary data.</text>
</comment>
<reference evidence="3 4" key="1">
    <citation type="submission" date="2018-05" db="EMBL/GenBank/DDBJ databases">
        <title>Genomic Encyclopedia of Type Strains, Phase IV (KMG-IV): sequencing the most valuable type-strain genomes for metagenomic binning, comparative biology and taxonomic classification.</title>
        <authorList>
            <person name="Goeker M."/>
        </authorList>
    </citation>
    <scope>NUCLEOTIDE SEQUENCE [LARGE SCALE GENOMIC DNA]</scope>
    <source>
        <strain evidence="3 4">DSM 100333</strain>
    </source>
</reference>